<dbReference type="PROSITE" id="PS50835">
    <property type="entry name" value="IG_LIKE"/>
    <property type="match status" value="3"/>
</dbReference>
<comment type="caution">
    <text evidence="14">The sequence shown here is derived from an EMBL/GenBank/DDBJ whole genome shotgun (WGS) entry which is preliminary data.</text>
</comment>
<sequence length="662" mass="74652">MGSDGYYYSRLSKCTYTSSEFREAEYVDGFIFNKVLFTQFNSTLGYYVGFNDWGVKNAEYWNNNTELLEGERSQLETVCKYNADPQVTLNLVEPAGGRHPAMLFCSAYSFYPKIIKVTWLRNGQPVTSDVTSTEETNNGDWYYQIHSHLEYTAKSGEKISCVVEHPSATRPIILNWDNSLPEPDRSRIAIGASGLMLGIIIGAAGLIFYKKKSSIEHEGFQFVLCSNTRQEFLIGADDEELWHVNFDQKRGVKTLPDFSGKMEFPGFYKRGLHHVQVCKSHLEYYTEGFNTPTPEMDVPQTSIFPKYDVQLSVQNSLVCHVTGFYPPSVNISWTKNNVKVTKGQKVSLYRPKEDGTFNIFSTLQFTPAEGDIYSCTVSHSALQGQPVTKFWDVDIALPSVGPSVFCGVGLSFGILGIAIGIFSFVKGMDSNYTLANETQENMRAQENMSLLKLSSGHLIMTLFMWTGAVGAAEYYTARWSKCIYSSQNFSDMFNSSVGKFVGYTEFGLYQAKKWNNSTFLQEEIHFVDSECSIYVNPRASAIQDQTVKPTVTLSSVTQANGRLAMLICSAYEFYPQKIKVYWVRDGKAMTSEVTSTMEMADGDWYYQIHSELEYTPKPGEKISCVVEHASSSTPMVYDWDPSLPYPERIKMALGWILADSSK</sequence>
<keyword evidence="5 12" id="KW-1133">Transmembrane helix</keyword>
<dbReference type="Pfam" id="PF00993">
    <property type="entry name" value="MHC_II_alpha"/>
    <property type="match status" value="1"/>
</dbReference>
<proteinExistence type="inferred from homology"/>
<dbReference type="InterPro" id="IPR013783">
    <property type="entry name" value="Ig-like_fold"/>
</dbReference>
<keyword evidence="3 12" id="KW-0812">Transmembrane</keyword>
<feature type="transmembrane region" description="Helical" evidence="12">
    <location>
        <begin position="404"/>
        <end position="425"/>
    </location>
</feature>
<dbReference type="GO" id="GO:0002250">
    <property type="term" value="P:adaptive immune response"/>
    <property type="evidence" value="ECO:0007669"/>
    <property type="project" value="UniProtKB-KW"/>
</dbReference>
<keyword evidence="10" id="KW-0491">MHC II</keyword>
<dbReference type="SMART" id="SM00921">
    <property type="entry name" value="MHC_II_beta"/>
    <property type="match status" value="2"/>
</dbReference>
<dbReference type="InterPro" id="IPR050160">
    <property type="entry name" value="MHC/Immunoglobulin"/>
</dbReference>
<dbReference type="EMBL" id="SRMA01026879">
    <property type="protein sequence ID" value="TRY65993.1"/>
    <property type="molecule type" value="Genomic_DNA"/>
</dbReference>
<dbReference type="STRING" id="623744.A0A553NKL9"/>
<dbReference type="PANTHER" id="PTHR19944:SF99">
    <property type="entry name" value="HLA CLASS II HISTOCOMPATIBILITY ANTIGEN, DRB1 BETA CHAIN"/>
    <property type="match status" value="1"/>
</dbReference>
<dbReference type="GO" id="GO:0042613">
    <property type="term" value="C:MHC class II protein complex"/>
    <property type="evidence" value="ECO:0007669"/>
    <property type="project" value="UniProtKB-KW"/>
</dbReference>
<dbReference type="SMART" id="SM00920">
    <property type="entry name" value="MHC_II_alpha"/>
    <property type="match status" value="1"/>
</dbReference>
<feature type="transmembrane region" description="Helical" evidence="12">
    <location>
        <begin position="188"/>
        <end position="209"/>
    </location>
</feature>
<dbReference type="Pfam" id="PF00969">
    <property type="entry name" value="MHC_II_beta"/>
    <property type="match status" value="1"/>
</dbReference>
<dbReference type="GO" id="GO:0002504">
    <property type="term" value="P:antigen processing and presentation of peptide or polysaccharide antigen via MHC class II"/>
    <property type="evidence" value="ECO:0007669"/>
    <property type="project" value="UniProtKB-KW"/>
</dbReference>
<name>A0A553NKL9_9TELE</name>
<evidence type="ECO:0000256" key="2">
    <source>
        <dbReference type="ARBA" id="ARBA00007394"/>
    </source>
</evidence>
<dbReference type="InterPro" id="IPR003006">
    <property type="entry name" value="Ig/MHC_CS"/>
</dbReference>
<evidence type="ECO:0000313" key="15">
    <source>
        <dbReference type="Proteomes" id="UP000316079"/>
    </source>
</evidence>
<dbReference type="SMART" id="SM00407">
    <property type="entry name" value="IGc1"/>
    <property type="match status" value="3"/>
</dbReference>
<dbReference type="InterPro" id="IPR000353">
    <property type="entry name" value="MHC_II_b_N"/>
</dbReference>
<evidence type="ECO:0000313" key="14">
    <source>
        <dbReference type="EMBL" id="TRY65993.1"/>
    </source>
</evidence>
<dbReference type="OrthoDB" id="9940220at2759"/>
<keyword evidence="9" id="KW-0325">Glycoprotein</keyword>
<organism evidence="14 15">
    <name type="scientific">Danionella cerebrum</name>
    <dbReference type="NCBI Taxonomy" id="2873325"/>
    <lineage>
        <taxon>Eukaryota</taxon>
        <taxon>Metazoa</taxon>
        <taxon>Chordata</taxon>
        <taxon>Craniata</taxon>
        <taxon>Vertebrata</taxon>
        <taxon>Euteleostomi</taxon>
        <taxon>Actinopterygii</taxon>
        <taxon>Neopterygii</taxon>
        <taxon>Teleostei</taxon>
        <taxon>Ostariophysi</taxon>
        <taxon>Cypriniformes</taxon>
        <taxon>Danionidae</taxon>
        <taxon>Danioninae</taxon>
        <taxon>Danionella</taxon>
    </lineage>
</organism>
<dbReference type="SUPFAM" id="SSF48726">
    <property type="entry name" value="Immunoglobulin"/>
    <property type="match status" value="3"/>
</dbReference>
<evidence type="ECO:0000256" key="10">
    <source>
        <dbReference type="ARBA" id="ARBA00023182"/>
    </source>
</evidence>
<dbReference type="InterPro" id="IPR003597">
    <property type="entry name" value="Ig_C1-set"/>
</dbReference>
<dbReference type="Proteomes" id="UP000316079">
    <property type="component" value="Unassembled WGS sequence"/>
</dbReference>
<feature type="domain" description="Ig-like" evidence="13">
    <location>
        <begin position="85"/>
        <end position="173"/>
    </location>
</feature>
<evidence type="ECO:0000256" key="12">
    <source>
        <dbReference type="SAM" id="Phobius"/>
    </source>
</evidence>
<evidence type="ECO:0000256" key="3">
    <source>
        <dbReference type="ARBA" id="ARBA00022692"/>
    </source>
</evidence>
<evidence type="ECO:0000256" key="11">
    <source>
        <dbReference type="ARBA" id="ARBA00023319"/>
    </source>
</evidence>
<evidence type="ECO:0000259" key="13">
    <source>
        <dbReference type="PROSITE" id="PS50835"/>
    </source>
</evidence>
<dbReference type="InterPro" id="IPR036179">
    <property type="entry name" value="Ig-like_dom_sf"/>
</dbReference>
<dbReference type="InterPro" id="IPR007110">
    <property type="entry name" value="Ig-like_dom"/>
</dbReference>
<dbReference type="InterPro" id="IPR014745">
    <property type="entry name" value="MHC_II_a/b_N"/>
</dbReference>
<accession>A0A553NKL9</accession>
<evidence type="ECO:0000256" key="8">
    <source>
        <dbReference type="ARBA" id="ARBA00023157"/>
    </source>
</evidence>
<feature type="transmembrane region" description="Helical" evidence="12">
    <location>
        <begin position="458"/>
        <end position="477"/>
    </location>
</feature>
<dbReference type="PROSITE" id="PS00290">
    <property type="entry name" value="IG_MHC"/>
    <property type="match status" value="1"/>
</dbReference>
<evidence type="ECO:0000256" key="6">
    <source>
        <dbReference type="ARBA" id="ARBA00023130"/>
    </source>
</evidence>
<feature type="domain" description="Ig-like" evidence="13">
    <location>
        <begin position="549"/>
        <end position="636"/>
    </location>
</feature>
<dbReference type="AlphaFoldDB" id="A0A553NKL9"/>
<evidence type="ECO:0000256" key="7">
    <source>
        <dbReference type="ARBA" id="ARBA00023136"/>
    </source>
</evidence>
<comment type="subcellular location">
    <subcellularLocation>
        <location evidence="1">Membrane</location>
        <topology evidence="1">Single-pass type I membrane protein</topology>
    </subcellularLocation>
</comment>
<dbReference type="Pfam" id="PF07654">
    <property type="entry name" value="C1-set"/>
    <property type="match status" value="3"/>
</dbReference>
<evidence type="ECO:0000256" key="5">
    <source>
        <dbReference type="ARBA" id="ARBA00022989"/>
    </source>
</evidence>
<dbReference type="Gene3D" id="3.10.320.10">
    <property type="entry name" value="Class II Histocompatibility Antigen, M Beta Chain, Chain B, domain 1"/>
    <property type="match status" value="3"/>
</dbReference>
<evidence type="ECO:0000256" key="1">
    <source>
        <dbReference type="ARBA" id="ARBA00004479"/>
    </source>
</evidence>
<dbReference type="SUPFAM" id="SSF54452">
    <property type="entry name" value="MHC antigen-recognition domain"/>
    <property type="match status" value="3"/>
</dbReference>
<keyword evidence="7 12" id="KW-0472">Membrane</keyword>
<keyword evidence="6" id="KW-1064">Adaptive immunity</keyword>
<keyword evidence="4" id="KW-0391">Immunity</keyword>
<reference evidence="14 15" key="1">
    <citation type="journal article" date="2019" name="Sci. Data">
        <title>Hybrid genome assembly and annotation of Danionella translucida.</title>
        <authorList>
            <person name="Kadobianskyi M."/>
            <person name="Schulze L."/>
            <person name="Schuelke M."/>
            <person name="Judkewitz B."/>
        </authorList>
    </citation>
    <scope>NUCLEOTIDE SEQUENCE [LARGE SCALE GENOMIC DNA]</scope>
    <source>
        <strain evidence="14 15">Bolton</strain>
    </source>
</reference>
<keyword evidence="15" id="KW-1185">Reference proteome</keyword>
<comment type="similarity">
    <text evidence="2">Belongs to the MHC class II family.</text>
</comment>
<gene>
    <name evidence="14" type="ORF">DNTS_003773</name>
</gene>
<keyword evidence="11" id="KW-0393">Immunoglobulin domain</keyword>
<dbReference type="Gene3D" id="2.60.40.10">
    <property type="entry name" value="Immunoglobulins"/>
    <property type="match status" value="3"/>
</dbReference>
<dbReference type="InterPro" id="IPR001003">
    <property type="entry name" value="MHC_II_a_N"/>
</dbReference>
<protein>
    <recommendedName>
        <fullName evidence="13">Ig-like domain-containing protein</fullName>
    </recommendedName>
</protein>
<dbReference type="PANTHER" id="PTHR19944">
    <property type="entry name" value="MHC CLASS II-RELATED"/>
    <property type="match status" value="1"/>
</dbReference>
<dbReference type="InterPro" id="IPR011162">
    <property type="entry name" value="MHC_I/II-like_Ag-recog"/>
</dbReference>
<evidence type="ECO:0000256" key="9">
    <source>
        <dbReference type="ARBA" id="ARBA00023180"/>
    </source>
</evidence>
<keyword evidence="8" id="KW-1015">Disulfide bond</keyword>
<evidence type="ECO:0000256" key="4">
    <source>
        <dbReference type="ARBA" id="ARBA00022859"/>
    </source>
</evidence>
<feature type="domain" description="Ig-like" evidence="13">
    <location>
        <begin position="299"/>
        <end position="388"/>
    </location>
</feature>